<organism evidence="1 2">
    <name type="scientific">Hypholoma sublateritium (strain FD-334 SS-4)</name>
    <dbReference type="NCBI Taxonomy" id="945553"/>
    <lineage>
        <taxon>Eukaryota</taxon>
        <taxon>Fungi</taxon>
        <taxon>Dikarya</taxon>
        <taxon>Basidiomycota</taxon>
        <taxon>Agaricomycotina</taxon>
        <taxon>Agaricomycetes</taxon>
        <taxon>Agaricomycetidae</taxon>
        <taxon>Agaricales</taxon>
        <taxon>Agaricineae</taxon>
        <taxon>Strophariaceae</taxon>
        <taxon>Hypholoma</taxon>
    </lineage>
</organism>
<reference evidence="2" key="1">
    <citation type="submission" date="2014-04" db="EMBL/GenBank/DDBJ databases">
        <title>Evolutionary Origins and Diversification of the Mycorrhizal Mutualists.</title>
        <authorList>
            <consortium name="DOE Joint Genome Institute"/>
            <consortium name="Mycorrhizal Genomics Consortium"/>
            <person name="Kohler A."/>
            <person name="Kuo A."/>
            <person name="Nagy L.G."/>
            <person name="Floudas D."/>
            <person name="Copeland A."/>
            <person name="Barry K.W."/>
            <person name="Cichocki N."/>
            <person name="Veneault-Fourrey C."/>
            <person name="LaButti K."/>
            <person name="Lindquist E.A."/>
            <person name="Lipzen A."/>
            <person name="Lundell T."/>
            <person name="Morin E."/>
            <person name="Murat C."/>
            <person name="Riley R."/>
            <person name="Ohm R."/>
            <person name="Sun H."/>
            <person name="Tunlid A."/>
            <person name="Henrissat B."/>
            <person name="Grigoriev I.V."/>
            <person name="Hibbett D.S."/>
            <person name="Martin F."/>
        </authorList>
    </citation>
    <scope>NUCLEOTIDE SEQUENCE [LARGE SCALE GENOMIC DNA]</scope>
    <source>
        <strain evidence="2">FD-334 SS-4</strain>
    </source>
</reference>
<evidence type="ECO:0000313" key="1">
    <source>
        <dbReference type="EMBL" id="KJA22864.1"/>
    </source>
</evidence>
<protein>
    <submittedName>
        <fullName evidence="1">Uncharacterized protein</fullName>
    </submittedName>
</protein>
<gene>
    <name evidence="1" type="ORF">HYPSUDRAFT_66823</name>
</gene>
<name>A0A0D2NVK1_HYPSF</name>
<dbReference type="Proteomes" id="UP000054270">
    <property type="component" value="Unassembled WGS sequence"/>
</dbReference>
<dbReference type="EMBL" id="KN817547">
    <property type="protein sequence ID" value="KJA22864.1"/>
    <property type="molecule type" value="Genomic_DNA"/>
</dbReference>
<dbReference type="AlphaFoldDB" id="A0A0D2NVK1"/>
<sequence>MLERVPSHATPPLSPSTQLAASLKPFDPAGRLRPYFPLHTAYDAHFLMPFSFSETRADSWRISGRLTNLRKVDRAAGRQLSLPQSIFRSLRSSTGLFYILLMRIDSWQTHNQSDAHRARLKRRLRRSIVTRVVKSAASELRTTIHALQILEYEYAANSTYPRARARC</sequence>
<evidence type="ECO:0000313" key="2">
    <source>
        <dbReference type="Proteomes" id="UP000054270"/>
    </source>
</evidence>
<keyword evidence="2" id="KW-1185">Reference proteome</keyword>
<proteinExistence type="predicted"/>
<accession>A0A0D2NVK1</accession>